<comment type="caution">
    <text evidence="2">The sequence shown here is derived from an EMBL/GenBank/DDBJ whole genome shotgun (WGS) entry which is preliminary data.</text>
</comment>
<feature type="non-terminal residue" evidence="2">
    <location>
        <position position="1"/>
    </location>
</feature>
<organism evidence="2 3">
    <name type="scientific">Rhizoclosmatium globosum</name>
    <dbReference type="NCBI Taxonomy" id="329046"/>
    <lineage>
        <taxon>Eukaryota</taxon>
        <taxon>Fungi</taxon>
        <taxon>Fungi incertae sedis</taxon>
        <taxon>Chytridiomycota</taxon>
        <taxon>Chytridiomycota incertae sedis</taxon>
        <taxon>Chytridiomycetes</taxon>
        <taxon>Chytridiales</taxon>
        <taxon>Chytriomycetaceae</taxon>
        <taxon>Rhizoclosmatium</taxon>
    </lineage>
</organism>
<dbReference type="EMBL" id="MCGO01000024">
    <property type="protein sequence ID" value="ORY43686.1"/>
    <property type="molecule type" value="Genomic_DNA"/>
</dbReference>
<dbReference type="Proteomes" id="UP000193642">
    <property type="component" value="Unassembled WGS sequence"/>
</dbReference>
<proteinExistence type="predicted"/>
<sequence>HCRPCRRFATTTAFALALSPPLQIQAQVENDAAFDLIPASEFAAFDLFSTAQSTTAAPRQMSSPQRLSQCPPIRQREVPAWTLPCRVALRDVLDGAYINVVVKLGIIKLYQGNWICGRQEVYHSVDFPREVPPVIAVRAFTVDDKPLTCLNIRIKL</sequence>
<evidence type="ECO:0000313" key="3">
    <source>
        <dbReference type="Proteomes" id="UP000193642"/>
    </source>
</evidence>
<gene>
    <name evidence="2" type="ORF">BCR33DRAFT_717356</name>
</gene>
<evidence type="ECO:0000256" key="1">
    <source>
        <dbReference type="SAM" id="SignalP"/>
    </source>
</evidence>
<accession>A0A1Y2C9S1</accession>
<feature type="chain" id="PRO_5012327489" evidence="1">
    <location>
        <begin position="27"/>
        <end position="156"/>
    </location>
</feature>
<name>A0A1Y2C9S1_9FUNG</name>
<dbReference type="AlphaFoldDB" id="A0A1Y2C9S1"/>
<feature type="signal peptide" evidence="1">
    <location>
        <begin position="1"/>
        <end position="26"/>
    </location>
</feature>
<dbReference type="OrthoDB" id="6409159at2759"/>
<keyword evidence="3" id="KW-1185">Reference proteome</keyword>
<evidence type="ECO:0000313" key="2">
    <source>
        <dbReference type="EMBL" id="ORY43686.1"/>
    </source>
</evidence>
<protein>
    <submittedName>
        <fullName evidence="2">Uncharacterized protein</fullName>
    </submittedName>
</protein>
<reference evidence="2 3" key="1">
    <citation type="submission" date="2016-07" db="EMBL/GenBank/DDBJ databases">
        <title>Pervasive Adenine N6-methylation of Active Genes in Fungi.</title>
        <authorList>
            <consortium name="DOE Joint Genome Institute"/>
            <person name="Mondo S.J."/>
            <person name="Dannebaum R.O."/>
            <person name="Kuo R.C."/>
            <person name="Labutti K."/>
            <person name="Haridas S."/>
            <person name="Kuo A."/>
            <person name="Salamov A."/>
            <person name="Ahrendt S.R."/>
            <person name="Lipzen A."/>
            <person name="Sullivan W."/>
            <person name="Andreopoulos W.B."/>
            <person name="Clum A."/>
            <person name="Lindquist E."/>
            <person name="Daum C."/>
            <person name="Ramamoorthy G.K."/>
            <person name="Gryganskyi A."/>
            <person name="Culley D."/>
            <person name="Magnuson J.K."/>
            <person name="James T.Y."/>
            <person name="O'Malley M.A."/>
            <person name="Stajich J.E."/>
            <person name="Spatafora J.W."/>
            <person name="Visel A."/>
            <person name="Grigoriev I.V."/>
        </authorList>
    </citation>
    <scope>NUCLEOTIDE SEQUENCE [LARGE SCALE GENOMIC DNA]</scope>
    <source>
        <strain evidence="2 3">JEL800</strain>
    </source>
</reference>
<keyword evidence="1" id="KW-0732">Signal</keyword>